<comment type="caution">
    <text evidence="1">The sequence shown here is derived from an EMBL/GenBank/DDBJ whole genome shotgun (WGS) entry which is preliminary data.</text>
</comment>
<name>A0AAD8A418_DIPPU</name>
<proteinExistence type="predicted"/>
<dbReference type="AlphaFoldDB" id="A0AAD8A418"/>
<organism evidence="1 2">
    <name type="scientific">Diploptera punctata</name>
    <name type="common">Pacific beetle cockroach</name>
    <dbReference type="NCBI Taxonomy" id="6984"/>
    <lineage>
        <taxon>Eukaryota</taxon>
        <taxon>Metazoa</taxon>
        <taxon>Ecdysozoa</taxon>
        <taxon>Arthropoda</taxon>
        <taxon>Hexapoda</taxon>
        <taxon>Insecta</taxon>
        <taxon>Pterygota</taxon>
        <taxon>Neoptera</taxon>
        <taxon>Polyneoptera</taxon>
        <taxon>Dictyoptera</taxon>
        <taxon>Blattodea</taxon>
        <taxon>Blaberoidea</taxon>
        <taxon>Blaberidae</taxon>
        <taxon>Diplopterinae</taxon>
        <taxon>Diploptera</taxon>
    </lineage>
</organism>
<sequence>SSSVIFKQITNKHTADFQHQPPLQLTLANLMVKSYDKDHKRFLKDLNKICNTNLK</sequence>
<protein>
    <submittedName>
        <fullName evidence="1">Uncharacterized protein</fullName>
    </submittedName>
</protein>
<feature type="non-terminal residue" evidence="1">
    <location>
        <position position="1"/>
    </location>
</feature>
<gene>
    <name evidence="1" type="ORF">L9F63_001872</name>
</gene>
<evidence type="ECO:0000313" key="2">
    <source>
        <dbReference type="Proteomes" id="UP001233999"/>
    </source>
</evidence>
<dbReference type="Proteomes" id="UP001233999">
    <property type="component" value="Unassembled WGS sequence"/>
</dbReference>
<accession>A0AAD8A418</accession>
<feature type="non-terminal residue" evidence="1">
    <location>
        <position position="55"/>
    </location>
</feature>
<reference evidence="1" key="2">
    <citation type="submission" date="2023-05" db="EMBL/GenBank/DDBJ databases">
        <authorList>
            <person name="Fouks B."/>
        </authorList>
    </citation>
    <scope>NUCLEOTIDE SEQUENCE</scope>
    <source>
        <strain evidence="1">Stay&amp;Tobe</strain>
        <tissue evidence="1">Testes</tissue>
    </source>
</reference>
<dbReference type="EMBL" id="JASPKZ010003863">
    <property type="protein sequence ID" value="KAJ9591601.1"/>
    <property type="molecule type" value="Genomic_DNA"/>
</dbReference>
<reference evidence="1" key="1">
    <citation type="journal article" date="2023" name="IScience">
        <title>Live-bearing cockroach genome reveals convergent evolutionary mechanisms linked to viviparity in insects and beyond.</title>
        <authorList>
            <person name="Fouks B."/>
            <person name="Harrison M.C."/>
            <person name="Mikhailova A.A."/>
            <person name="Marchal E."/>
            <person name="English S."/>
            <person name="Carruthers M."/>
            <person name="Jennings E.C."/>
            <person name="Chiamaka E.L."/>
            <person name="Frigard R.A."/>
            <person name="Pippel M."/>
            <person name="Attardo G.M."/>
            <person name="Benoit J.B."/>
            <person name="Bornberg-Bauer E."/>
            <person name="Tobe S.S."/>
        </authorList>
    </citation>
    <scope>NUCLEOTIDE SEQUENCE</scope>
    <source>
        <strain evidence="1">Stay&amp;Tobe</strain>
    </source>
</reference>
<evidence type="ECO:0000313" key="1">
    <source>
        <dbReference type="EMBL" id="KAJ9591601.1"/>
    </source>
</evidence>
<keyword evidence="2" id="KW-1185">Reference proteome</keyword>